<dbReference type="RefSeq" id="WP_076297955.1">
    <property type="nucleotide sequence ID" value="NZ_MPTD01000001.1"/>
</dbReference>
<accession>A0ABX3HY91</accession>
<evidence type="ECO:0000313" key="1">
    <source>
        <dbReference type="EMBL" id="OMD55790.1"/>
    </source>
</evidence>
<organism evidence="1 2">
    <name type="scientific">Paenibacillus odorifer</name>
    <dbReference type="NCBI Taxonomy" id="189426"/>
    <lineage>
        <taxon>Bacteria</taxon>
        <taxon>Bacillati</taxon>
        <taxon>Bacillota</taxon>
        <taxon>Bacilli</taxon>
        <taxon>Bacillales</taxon>
        <taxon>Paenibacillaceae</taxon>
        <taxon>Paenibacillus</taxon>
    </lineage>
</organism>
<reference evidence="1 2" key="1">
    <citation type="submission" date="2016-10" db="EMBL/GenBank/DDBJ databases">
        <title>Paenibacillus species isolates.</title>
        <authorList>
            <person name="Beno S.M."/>
        </authorList>
    </citation>
    <scope>NUCLEOTIDE SEQUENCE [LARGE SCALE GENOMIC DNA]</scope>
    <source>
        <strain evidence="1 2">FSL R5-0923</strain>
    </source>
</reference>
<sequence length="84" mass="9072">MSAFTEYAKEQQEIDGLLFKGYTIASIQEDLDGARIKFVRGEPAKGSMELLLLTADARKYVTTLVVAGLRAEGGERAGCCNGEV</sequence>
<dbReference type="Proteomes" id="UP000187313">
    <property type="component" value="Unassembled WGS sequence"/>
</dbReference>
<name>A0ABX3HY91_9BACL</name>
<gene>
    <name evidence="1" type="ORF">BSK51_01145</name>
</gene>
<keyword evidence="2" id="KW-1185">Reference proteome</keyword>
<evidence type="ECO:0000313" key="2">
    <source>
        <dbReference type="Proteomes" id="UP000187313"/>
    </source>
</evidence>
<protein>
    <submittedName>
        <fullName evidence="1">Uncharacterized protein</fullName>
    </submittedName>
</protein>
<proteinExistence type="predicted"/>
<comment type="caution">
    <text evidence="1">The sequence shown here is derived from an EMBL/GenBank/DDBJ whole genome shotgun (WGS) entry which is preliminary data.</text>
</comment>
<dbReference type="EMBL" id="MPTD01000001">
    <property type="protein sequence ID" value="OMD55790.1"/>
    <property type="molecule type" value="Genomic_DNA"/>
</dbReference>